<proteinExistence type="predicted"/>
<accession>A0A6A6IA67</accession>
<dbReference type="AlphaFoldDB" id="A0A6A6IA67"/>
<dbReference type="InterPro" id="IPR029063">
    <property type="entry name" value="SAM-dependent_MTases_sf"/>
</dbReference>
<dbReference type="OrthoDB" id="3647at2759"/>
<evidence type="ECO:0000256" key="1">
    <source>
        <dbReference type="ARBA" id="ARBA00022603"/>
    </source>
</evidence>
<dbReference type="GO" id="GO:0008168">
    <property type="term" value="F:methyltransferase activity"/>
    <property type="evidence" value="ECO:0007669"/>
    <property type="project" value="UniProtKB-KW"/>
</dbReference>
<dbReference type="EMBL" id="ML987197">
    <property type="protein sequence ID" value="KAF2247474.1"/>
    <property type="molecule type" value="Genomic_DNA"/>
</dbReference>
<dbReference type="CDD" id="cd02440">
    <property type="entry name" value="AdoMet_MTases"/>
    <property type="match status" value="1"/>
</dbReference>
<dbReference type="SUPFAM" id="SSF53335">
    <property type="entry name" value="S-adenosyl-L-methionine-dependent methyltransferases"/>
    <property type="match status" value="1"/>
</dbReference>
<feature type="domain" description="Methyltransferase" evidence="4">
    <location>
        <begin position="61"/>
        <end position="159"/>
    </location>
</feature>
<dbReference type="Pfam" id="PF13649">
    <property type="entry name" value="Methyltransf_25"/>
    <property type="match status" value="1"/>
</dbReference>
<evidence type="ECO:0000256" key="2">
    <source>
        <dbReference type="ARBA" id="ARBA00022679"/>
    </source>
</evidence>
<dbReference type="InterPro" id="IPR041698">
    <property type="entry name" value="Methyltransf_25"/>
</dbReference>
<dbReference type="Gene3D" id="3.40.50.150">
    <property type="entry name" value="Vaccinia Virus protein VP39"/>
    <property type="match status" value="1"/>
</dbReference>
<gene>
    <name evidence="5" type="ORF">BU26DRAFT_541421</name>
</gene>
<dbReference type="GeneID" id="54584927"/>
<dbReference type="RefSeq" id="XP_033682478.1">
    <property type="nucleotide sequence ID" value="XM_033831597.1"/>
</dbReference>
<reference evidence="5" key="1">
    <citation type="journal article" date="2020" name="Stud. Mycol.">
        <title>101 Dothideomycetes genomes: a test case for predicting lifestyles and emergence of pathogens.</title>
        <authorList>
            <person name="Haridas S."/>
            <person name="Albert R."/>
            <person name="Binder M."/>
            <person name="Bloem J."/>
            <person name="Labutti K."/>
            <person name="Salamov A."/>
            <person name="Andreopoulos B."/>
            <person name="Baker S."/>
            <person name="Barry K."/>
            <person name="Bills G."/>
            <person name="Bluhm B."/>
            <person name="Cannon C."/>
            <person name="Castanera R."/>
            <person name="Culley D."/>
            <person name="Daum C."/>
            <person name="Ezra D."/>
            <person name="Gonzalez J."/>
            <person name="Henrissat B."/>
            <person name="Kuo A."/>
            <person name="Liang C."/>
            <person name="Lipzen A."/>
            <person name="Lutzoni F."/>
            <person name="Magnuson J."/>
            <person name="Mondo S."/>
            <person name="Nolan M."/>
            <person name="Ohm R."/>
            <person name="Pangilinan J."/>
            <person name="Park H.-J."/>
            <person name="Ramirez L."/>
            <person name="Alfaro M."/>
            <person name="Sun H."/>
            <person name="Tritt A."/>
            <person name="Yoshinaga Y."/>
            <person name="Zwiers L.-H."/>
            <person name="Turgeon B."/>
            <person name="Goodwin S."/>
            <person name="Spatafora J."/>
            <person name="Crous P."/>
            <person name="Grigoriev I."/>
        </authorList>
    </citation>
    <scope>NUCLEOTIDE SEQUENCE</scope>
    <source>
        <strain evidence="5">CBS 122368</strain>
    </source>
</reference>
<feature type="region of interest" description="Disordered" evidence="3">
    <location>
        <begin position="1"/>
        <end position="21"/>
    </location>
</feature>
<evidence type="ECO:0000313" key="6">
    <source>
        <dbReference type="Proteomes" id="UP000800094"/>
    </source>
</evidence>
<dbReference type="GO" id="GO:0032259">
    <property type="term" value="P:methylation"/>
    <property type="evidence" value="ECO:0007669"/>
    <property type="project" value="UniProtKB-KW"/>
</dbReference>
<dbReference type="PANTHER" id="PTHR43861">
    <property type="entry name" value="TRANS-ACONITATE 2-METHYLTRANSFERASE-RELATED"/>
    <property type="match status" value="1"/>
</dbReference>
<evidence type="ECO:0000259" key="4">
    <source>
        <dbReference type="Pfam" id="PF13649"/>
    </source>
</evidence>
<keyword evidence="1 5" id="KW-0489">Methyltransferase</keyword>
<evidence type="ECO:0000256" key="3">
    <source>
        <dbReference type="SAM" id="MobiDB-lite"/>
    </source>
</evidence>
<organism evidence="5 6">
    <name type="scientific">Trematosphaeria pertusa</name>
    <dbReference type="NCBI Taxonomy" id="390896"/>
    <lineage>
        <taxon>Eukaryota</taxon>
        <taxon>Fungi</taxon>
        <taxon>Dikarya</taxon>
        <taxon>Ascomycota</taxon>
        <taxon>Pezizomycotina</taxon>
        <taxon>Dothideomycetes</taxon>
        <taxon>Pleosporomycetidae</taxon>
        <taxon>Pleosporales</taxon>
        <taxon>Massarineae</taxon>
        <taxon>Trematosphaeriaceae</taxon>
        <taxon>Trematosphaeria</taxon>
    </lineage>
</organism>
<keyword evidence="6" id="KW-1185">Reference proteome</keyword>
<keyword evidence="2 5" id="KW-0808">Transferase</keyword>
<evidence type="ECO:0000313" key="5">
    <source>
        <dbReference type="EMBL" id="KAF2247474.1"/>
    </source>
</evidence>
<name>A0A6A6IA67_9PLEO</name>
<protein>
    <submittedName>
        <fullName evidence="5">S-adenosyl-L-methionine-dependent methyltransferase</fullName>
    </submittedName>
</protein>
<dbReference type="PANTHER" id="PTHR43861:SF1">
    <property type="entry name" value="TRANS-ACONITATE 2-METHYLTRANSFERASE"/>
    <property type="match status" value="1"/>
</dbReference>
<sequence length="272" mass="29599">MAMQDSTAGVTGGAGDATSTQNTQYDQIGTRYNSMHDLPAVQPERPSVVAALGDIKGKRCLDLACGTGRYTALLASLGASSVHGYDISAAMIAGALATYPPSAHPTLHFSVADCSKPENIPASPPFDVIFAGWFLNYAGTEAELVSMFKAIAQNLAPGGRFIGITTNVHDERMKEPKMAFYGLDVLVLEERYVAPDTGREVGIRARVVAHTQPVVQFDVFQFRKEVYERCAAEAGLRLGWRDAVVPDERKEGGYWERWLERPTFVIVEAIRA</sequence>
<dbReference type="Proteomes" id="UP000800094">
    <property type="component" value="Unassembled WGS sequence"/>
</dbReference>